<keyword evidence="1" id="KW-0732">Signal</keyword>
<dbReference type="AlphaFoldDB" id="A0A016TR36"/>
<comment type="caution">
    <text evidence="2">The sequence shown here is derived from an EMBL/GenBank/DDBJ whole genome shotgun (WGS) entry which is preliminary data.</text>
</comment>
<dbReference type="OrthoDB" id="10543055at2759"/>
<sequence length="213" mass="23249">MLSLLVWFAATFLVRVVHAQLEDKCCCGCPVTPCPITLSRECLADPTTPCFRSNEFNASKIVVNCRVFLEAMGPVPNNQQQEFVPISRDTVPQQFGGQSFVQQQPFQGAQVANQHGVFGGQLFVQQQQFQAADQDGGAMMEPSLMRTSFMSPVMMGGPHDVMGMHAPISVQPIGWGTDVGNLVGGILDGVRNIVGTTLSGGNSPMFFYQWFRK</sequence>
<name>A0A016TR36_9BILA</name>
<feature type="signal peptide" evidence="1">
    <location>
        <begin position="1"/>
        <end position="19"/>
    </location>
</feature>
<protein>
    <submittedName>
        <fullName evidence="2">Uncharacterized protein</fullName>
    </submittedName>
</protein>
<organism evidence="2 3">
    <name type="scientific">Ancylostoma ceylanicum</name>
    <dbReference type="NCBI Taxonomy" id="53326"/>
    <lineage>
        <taxon>Eukaryota</taxon>
        <taxon>Metazoa</taxon>
        <taxon>Ecdysozoa</taxon>
        <taxon>Nematoda</taxon>
        <taxon>Chromadorea</taxon>
        <taxon>Rhabditida</taxon>
        <taxon>Rhabditina</taxon>
        <taxon>Rhabditomorpha</taxon>
        <taxon>Strongyloidea</taxon>
        <taxon>Ancylostomatidae</taxon>
        <taxon>Ancylostomatinae</taxon>
        <taxon>Ancylostoma</taxon>
    </lineage>
</organism>
<evidence type="ECO:0000313" key="3">
    <source>
        <dbReference type="Proteomes" id="UP000024635"/>
    </source>
</evidence>
<feature type="chain" id="PRO_5001491336" evidence="1">
    <location>
        <begin position="20"/>
        <end position="213"/>
    </location>
</feature>
<gene>
    <name evidence="2" type="primary">Acey_s0085.g1848</name>
    <name evidence="2" type="ORF">Y032_0085g1848</name>
</gene>
<keyword evidence="3" id="KW-1185">Reference proteome</keyword>
<evidence type="ECO:0000256" key="1">
    <source>
        <dbReference type="SAM" id="SignalP"/>
    </source>
</evidence>
<dbReference type="Proteomes" id="UP000024635">
    <property type="component" value="Unassembled WGS sequence"/>
</dbReference>
<proteinExistence type="predicted"/>
<accession>A0A016TR36</accession>
<dbReference type="EMBL" id="JARK01001421">
    <property type="protein sequence ID" value="EYC04893.1"/>
    <property type="molecule type" value="Genomic_DNA"/>
</dbReference>
<reference evidence="3" key="1">
    <citation type="journal article" date="2015" name="Nat. Genet.">
        <title>The genome and transcriptome of the zoonotic hookworm Ancylostoma ceylanicum identify infection-specific gene families.</title>
        <authorList>
            <person name="Schwarz E.M."/>
            <person name="Hu Y."/>
            <person name="Antoshechkin I."/>
            <person name="Miller M.M."/>
            <person name="Sternberg P.W."/>
            <person name="Aroian R.V."/>
        </authorList>
    </citation>
    <scope>NUCLEOTIDE SEQUENCE</scope>
    <source>
        <strain evidence="3">HY135</strain>
    </source>
</reference>
<evidence type="ECO:0000313" key="2">
    <source>
        <dbReference type="EMBL" id="EYC04893.1"/>
    </source>
</evidence>